<feature type="domain" description="3-keto-alpha-glucoside-1,2-lyase/3-keto-2-hydroxy-glucal hydratase" evidence="2">
    <location>
        <begin position="25"/>
        <end position="273"/>
    </location>
</feature>
<dbReference type="Proteomes" id="UP000260823">
    <property type="component" value="Unassembled WGS sequence"/>
</dbReference>
<dbReference type="OrthoDB" id="259356at2"/>
<accession>A0A3E2NPL9</accession>
<protein>
    <submittedName>
        <fullName evidence="3">DUF1080 domain-containing protein</fullName>
    </submittedName>
</protein>
<dbReference type="AlphaFoldDB" id="A0A3E2NPL9"/>
<evidence type="ECO:0000256" key="1">
    <source>
        <dbReference type="SAM" id="SignalP"/>
    </source>
</evidence>
<keyword evidence="4" id="KW-1185">Reference proteome</keyword>
<sequence length="287" mass="32291">MNKLLACLCCVLCLVTGSSFQPASEWTPLLDKTLSSWEIYQSFYHKLGYKGQAPTDENGKLIEPIGYNKNQANVFSVDMVSGEPVLHVTGEIYGCVFTKQEFENYHLRLKYKWGEKKWVPRIYELKDSGLLYHSQGPAGVEYWRSWMLSQEFQIIEHSPGDYWSQASSQADIHAVKDSSYRFDTKGPLTSFGGATGHGGFCQAGTDMDKVGEWNQIDLITYGDKSLQIVNGKVVNALSGSRYKDGDVLKPLIKGKLQLQSEAAEIYYKDIQIKSIKGIPAEYAAYFK</sequence>
<organism evidence="3 4">
    <name type="scientific">Mucilaginibacter terrenus</name>
    <dbReference type="NCBI Taxonomy" id="2482727"/>
    <lineage>
        <taxon>Bacteria</taxon>
        <taxon>Pseudomonadati</taxon>
        <taxon>Bacteroidota</taxon>
        <taxon>Sphingobacteriia</taxon>
        <taxon>Sphingobacteriales</taxon>
        <taxon>Sphingobacteriaceae</taxon>
        <taxon>Mucilaginibacter</taxon>
    </lineage>
</organism>
<dbReference type="Pfam" id="PF06439">
    <property type="entry name" value="3keto-disac_hyd"/>
    <property type="match status" value="1"/>
</dbReference>
<gene>
    <name evidence="3" type="ORF">DYU05_12340</name>
</gene>
<feature type="signal peptide" evidence="1">
    <location>
        <begin position="1"/>
        <end position="23"/>
    </location>
</feature>
<dbReference type="GO" id="GO:0016787">
    <property type="term" value="F:hydrolase activity"/>
    <property type="evidence" value="ECO:0007669"/>
    <property type="project" value="InterPro"/>
</dbReference>
<dbReference type="RefSeq" id="WP_117383413.1">
    <property type="nucleotide sequence ID" value="NZ_QWDE01000002.1"/>
</dbReference>
<comment type="caution">
    <text evidence="3">The sequence shown here is derived from an EMBL/GenBank/DDBJ whole genome shotgun (WGS) entry which is preliminary data.</text>
</comment>
<dbReference type="EMBL" id="QWDE01000002">
    <property type="protein sequence ID" value="RFZ82938.1"/>
    <property type="molecule type" value="Genomic_DNA"/>
</dbReference>
<name>A0A3E2NPL9_9SPHI</name>
<evidence type="ECO:0000313" key="3">
    <source>
        <dbReference type="EMBL" id="RFZ82938.1"/>
    </source>
</evidence>
<proteinExistence type="predicted"/>
<dbReference type="InterPro" id="IPR010496">
    <property type="entry name" value="AL/BT2_dom"/>
</dbReference>
<feature type="chain" id="PRO_5017819111" evidence="1">
    <location>
        <begin position="24"/>
        <end position="287"/>
    </location>
</feature>
<dbReference type="Gene3D" id="2.60.120.560">
    <property type="entry name" value="Exo-inulinase, domain 1"/>
    <property type="match status" value="1"/>
</dbReference>
<evidence type="ECO:0000259" key="2">
    <source>
        <dbReference type="Pfam" id="PF06439"/>
    </source>
</evidence>
<evidence type="ECO:0000313" key="4">
    <source>
        <dbReference type="Proteomes" id="UP000260823"/>
    </source>
</evidence>
<keyword evidence="1" id="KW-0732">Signal</keyword>
<reference evidence="3 4" key="1">
    <citation type="submission" date="2018-08" db="EMBL/GenBank/DDBJ databases">
        <title>Mucilaginibacter terrae sp. nov., isolated from manganese diggings.</title>
        <authorList>
            <person name="Huang Y."/>
            <person name="Zhou Z."/>
        </authorList>
    </citation>
    <scope>NUCLEOTIDE SEQUENCE [LARGE SCALE GENOMIC DNA]</scope>
    <source>
        <strain evidence="3 4">ZH6</strain>
    </source>
</reference>